<dbReference type="RefSeq" id="WP_338096918.1">
    <property type="nucleotide sequence ID" value="NZ_JAWDKB010000009.1"/>
</dbReference>
<keyword evidence="2" id="KW-1185">Reference proteome</keyword>
<dbReference type="PROSITE" id="PS51257">
    <property type="entry name" value="PROKAR_LIPOPROTEIN"/>
    <property type="match status" value="1"/>
</dbReference>
<name>A0AAE4MHX0_9EURY</name>
<sequence>MKPLLPLILLLAILAVFTAGCILPPAETITENETTFNLSAVERDPVRESAAEEVHFPSGADELERSMPEYQEYRTFMNQTENATYFDYLVHIYPQTYQYYRNISPDMSFLYFLERYDTYYPYSLNHNSKYKPYRLIVVHEEYRDMNKTIITVTEEMINETPILSSYFVKAPGHPIKVLPEEEYQLDSYRHAYLEWNGTLYKQIRSIT</sequence>
<accession>A0AAE4MHX0</accession>
<comment type="caution">
    <text evidence="1">The sequence shown here is derived from an EMBL/GenBank/DDBJ whole genome shotgun (WGS) entry which is preliminary data.</text>
</comment>
<dbReference type="Proteomes" id="UP001283212">
    <property type="component" value="Unassembled WGS sequence"/>
</dbReference>
<dbReference type="EMBL" id="JAWDKB010000009">
    <property type="protein sequence ID" value="MDV0444420.1"/>
    <property type="molecule type" value="Genomic_DNA"/>
</dbReference>
<dbReference type="AlphaFoldDB" id="A0AAE4MHX0"/>
<evidence type="ECO:0000313" key="2">
    <source>
        <dbReference type="Proteomes" id="UP001283212"/>
    </source>
</evidence>
<reference evidence="1 2" key="1">
    <citation type="submission" date="2023-06" db="EMBL/GenBank/DDBJ databases">
        <title>Genome sequence of Methancorpusculaceae sp. Cs1.</title>
        <authorList>
            <person name="Protasov E."/>
            <person name="Platt K."/>
            <person name="Poehlein A."/>
            <person name="Daniel R."/>
            <person name="Brune A."/>
        </authorList>
    </citation>
    <scope>NUCLEOTIDE SEQUENCE [LARGE SCALE GENOMIC DNA]</scope>
    <source>
        <strain evidence="1 2">Cs1</strain>
    </source>
</reference>
<organism evidence="1 2">
    <name type="scientific">Methanorbis rubei</name>
    <dbReference type="NCBI Taxonomy" id="3028300"/>
    <lineage>
        <taxon>Archaea</taxon>
        <taxon>Methanobacteriati</taxon>
        <taxon>Methanobacteriota</taxon>
        <taxon>Stenosarchaea group</taxon>
        <taxon>Methanomicrobia</taxon>
        <taxon>Methanomicrobiales</taxon>
        <taxon>Methanocorpusculaceae</taxon>
        <taxon>Methanorbis</taxon>
    </lineage>
</organism>
<evidence type="ECO:0000313" key="1">
    <source>
        <dbReference type="EMBL" id="MDV0444420.1"/>
    </source>
</evidence>
<proteinExistence type="predicted"/>
<protein>
    <submittedName>
        <fullName evidence="1">Uncharacterized protein</fullName>
    </submittedName>
</protein>
<gene>
    <name evidence="1" type="ORF">McpCs1_18310</name>
</gene>